<keyword evidence="9" id="KW-0406">Ion transport</keyword>
<dbReference type="PANTHER" id="PTHR48086:SF3">
    <property type="entry name" value="SODIUM_PROLINE SYMPORTER"/>
    <property type="match status" value="1"/>
</dbReference>
<name>X0V5H2_9ZZZZ</name>
<evidence type="ECO:0000256" key="6">
    <source>
        <dbReference type="ARBA" id="ARBA00022847"/>
    </source>
</evidence>
<evidence type="ECO:0000256" key="11">
    <source>
        <dbReference type="ARBA" id="ARBA00023201"/>
    </source>
</evidence>
<sequence>IAAGLFGVVLTNVIQFCIILVGSVILIAKAVSISDYQTIIQQVPPEWFSFIPQWDWQHLANWEISEGFRLFILMSLVWVAKGFFLAAGGPQQLYDMQRFLSARSPREACKAGMLWGAALTPMFMVSAAVGVIGIMKWGGKLTHPEHLYPVVIGTMLPIGIKGLVLAGLLSAFMSTFASTVNAGASYLVRDLYNNILRPKASNRELVRASRICSVLIIIAGILVGMQARNIDQIFGWIMMTLGTAVLMPNVLRWFWWRFDGFGYAV</sequence>
<evidence type="ECO:0000256" key="10">
    <source>
        <dbReference type="ARBA" id="ARBA00023136"/>
    </source>
</evidence>
<dbReference type="Gene3D" id="1.20.1730.10">
    <property type="entry name" value="Sodium/glucose cotransporter"/>
    <property type="match status" value="1"/>
</dbReference>
<feature type="non-terminal residue" evidence="13">
    <location>
        <position position="1"/>
    </location>
</feature>
<dbReference type="Pfam" id="PF00474">
    <property type="entry name" value="SSF"/>
    <property type="match status" value="1"/>
</dbReference>
<dbReference type="GO" id="GO:0005886">
    <property type="term" value="C:plasma membrane"/>
    <property type="evidence" value="ECO:0007669"/>
    <property type="project" value="UniProtKB-SubCell"/>
</dbReference>
<dbReference type="PROSITE" id="PS50283">
    <property type="entry name" value="NA_SOLUT_SYMP_3"/>
    <property type="match status" value="1"/>
</dbReference>
<feature type="transmembrane region" description="Helical" evidence="12">
    <location>
        <begin position="147"/>
        <end position="165"/>
    </location>
</feature>
<dbReference type="PANTHER" id="PTHR48086">
    <property type="entry name" value="SODIUM/PROLINE SYMPORTER-RELATED"/>
    <property type="match status" value="1"/>
</dbReference>
<keyword evidence="10 12" id="KW-0472">Membrane</keyword>
<keyword evidence="7 12" id="KW-1133">Transmembrane helix</keyword>
<keyword evidence="8" id="KW-0915">Sodium</keyword>
<dbReference type="AlphaFoldDB" id="X0V5H2"/>
<keyword evidence="5 12" id="KW-0812">Transmembrane</keyword>
<dbReference type="InterPro" id="IPR001734">
    <property type="entry name" value="Na/solute_symporter"/>
</dbReference>
<evidence type="ECO:0000313" key="13">
    <source>
        <dbReference type="EMBL" id="GAG07743.1"/>
    </source>
</evidence>
<protein>
    <submittedName>
        <fullName evidence="13">Uncharacterized protein</fullName>
    </submittedName>
</protein>
<evidence type="ECO:0000256" key="1">
    <source>
        <dbReference type="ARBA" id="ARBA00004651"/>
    </source>
</evidence>
<dbReference type="InterPro" id="IPR050277">
    <property type="entry name" value="Sodium:Solute_Symporter"/>
</dbReference>
<evidence type="ECO:0000256" key="8">
    <source>
        <dbReference type="ARBA" id="ARBA00023053"/>
    </source>
</evidence>
<gene>
    <name evidence="13" type="ORF">S01H1_42561</name>
</gene>
<feature type="transmembrane region" description="Helical" evidence="12">
    <location>
        <begin position="6"/>
        <end position="28"/>
    </location>
</feature>
<keyword evidence="3" id="KW-0813">Transport</keyword>
<dbReference type="GO" id="GO:0005298">
    <property type="term" value="F:proline:sodium symporter activity"/>
    <property type="evidence" value="ECO:0007669"/>
    <property type="project" value="TreeGrafter"/>
</dbReference>
<keyword evidence="6" id="KW-0769">Symport</keyword>
<dbReference type="InterPro" id="IPR038377">
    <property type="entry name" value="Na/Glc_symporter_sf"/>
</dbReference>
<reference evidence="13" key="1">
    <citation type="journal article" date="2014" name="Front. Microbiol.">
        <title>High frequency of phylogenetically diverse reductive dehalogenase-homologous genes in deep subseafloor sedimentary metagenomes.</title>
        <authorList>
            <person name="Kawai M."/>
            <person name="Futagami T."/>
            <person name="Toyoda A."/>
            <person name="Takaki Y."/>
            <person name="Nishi S."/>
            <person name="Hori S."/>
            <person name="Arai W."/>
            <person name="Tsubouchi T."/>
            <person name="Morono Y."/>
            <person name="Uchiyama I."/>
            <person name="Ito T."/>
            <person name="Fujiyama A."/>
            <person name="Inagaki F."/>
            <person name="Takami H."/>
        </authorList>
    </citation>
    <scope>NUCLEOTIDE SEQUENCE</scope>
    <source>
        <strain evidence="13">Expedition CK06-06</strain>
    </source>
</reference>
<proteinExistence type="inferred from homology"/>
<evidence type="ECO:0000256" key="5">
    <source>
        <dbReference type="ARBA" id="ARBA00022692"/>
    </source>
</evidence>
<keyword evidence="11" id="KW-0739">Sodium transport</keyword>
<comment type="similarity">
    <text evidence="2">Belongs to the sodium:solute symporter (SSF) (TC 2.A.21) family.</text>
</comment>
<comment type="subcellular location">
    <subcellularLocation>
        <location evidence="1">Cell membrane</location>
        <topology evidence="1">Multi-pass membrane protein</topology>
    </subcellularLocation>
</comment>
<feature type="transmembrane region" description="Helical" evidence="12">
    <location>
        <begin position="113"/>
        <end position="135"/>
    </location>
</feature>
<evidence type="ECO:0000256" key="12">
    <source>
        <dbReference type="SAM" id="Phobius"/>
    </source>
</evidence>
<feature type="non-terminal residue" evidence="13">
    <location>
        <position position="265"/>
    </location>
</feature>
<dbReference type="GO" id="GO:0015824">
    <property type="term" value="P:proline transport"/>
    <property type="evidence" value="ECO:0007669"/>
    <property type="project" value="TreeGrafter"/>
</dbReference>
<feature type="transmembrane region" description="Helical" evidence="12">
    <location>
        <begin position="208"/>
        <end position="227"/>
    </location>
</feature>
<keyword evidence="4" id="KW-1003">Cell membrane</keyword>
<evidence type="ECO:0000256" key="3">
    <source>
        <dbReference type="ARBA" id="ARBA00022448"/>
    </source>
</evidence>
<feature type="transmembrane region" description="Helical" evidence="12">
    <location>
        <begin position="233"/>
        <end position="255"/>
    </location>
</feature>
<evidence type="ECO:0000256" key="4">
    <source>
        <dbReference type="ARBA" id="ARBA00022475"/>
    </source>
</evidence>
<evidence type="ECO:0000256" key="2">
    <source>
        <dbReference type="ARBA" id="ARBA00006434"/>
    </source>
</evidence>
<evidence type="ECO:0000256" key="7">
    <source>
        <dbReference type="ARBA" id="ARBA00022989"/>
    </source>
</evidence>
<comment type="caution">
    <text evidence="13">The sequence shown here is derived from an EMBL/GenBank/DDBJ whole genome shotgun (WGS) entry which is preliminary data.</text>
</comment>
<organism evidence="13">
    <name type="scientific">marine sediment metagenome</name>
    <dbReference type="NCBI Taxonomy" id="412755"/>
    <lineage>
        <taxon>unclassified sequences</taxon>
        <taxon>metagenomes</taxon>
        <taxon>ecological metagenomes</taxon>
    </lineage>
</organism>
<dbReference type="EMBL" id="BARS01027071">
    <property type="protein sequence ID" value="GAG07743.1"/>
    <property type="molecule type" value="Genomic_DNA"/>
</dbReference>
<accession>X0V5H2</accession>
<evidence type="ECO:0000256" key="9">
    <source>
        <dbReference type="ARBA" id="ARBA00023065"/>
    </source>
</evidence>
<feature type="transmembrane region" description="Helical" evidence="12">
    <location>
        <begin position="70"/>
        <end position="93"/>
    </location>
</feature>
<dbReference type="GO" id="GO:0015193">
    <property type="term" value="F:L-proline transmembrane transporter activity"/>
    <property type="evidence" value="ECO:0007669"/>
    <property type="project" value="TreeGrafter"/>
</dbReference>